<dbReference type="Gene3D" id="1.10.167.10">
    <property type="entry name" value="Regulator of G-protein Signalling 4, domain 2"/>
    <property type="match status" value="1"/>
</dbReference>
<dbReference type="SUPFAM" id="SSF48097">
    <property type="entry name" value="Regulator of G-protein signaling, RGS"/>
    <property type="match status" value="1"/>
</dbReference>
<dbReference type="AlphaFoldDB" id="A0A1D1YHJ0"/>
<keyword evidence="1" id="KW-0472">Membrane</keyword>
<sequence>MKACVLLPLILLPWIAGATFIHTSKPLNRHCHMRTQWVVPVVCIHVLYVAALISVTCAIRHIEFLFHEFKDLLRGIIVSTVAIGLWVAAYILNEIHEDVPWVQVTSRFFLLVTTMGRALGIPDSGLIQRASPSVLNPNEPLDKLLLNKKFRQSFMDFADSCLAGESVHFYDEVHELRKIPVDDPVRRVYMARHIVEKYIVVGAEMEVNISHRTRQEILVTQDLTDPNLFDGAVIELMQLMKTNLVKDFWSSMFFLKLKEESCKEPDGYDPMEHLGGWEFSPRLSGVRGSEDPFHQVHRGNSGPDVQLYSRLDVNH</sequence>
<dbReference type="InterPro" id="IPR036305">
    <property type="entry name" value="RGS_sf"/>
</dbReference>
<dbReference type="PANTHER" id="PTHR10845:SF192">
    <property type="entry name" value="DOUBLE HIT, ISOFORM B"/>
    <property type="match status" value="1"/>
</dbReference>
<feature type="signal peptide" evidence="2">
    <location>
        <begin position="1"/>
        <end position="18"/>
    </location>
</feature>
<dbReference type="Pfam" id="PF00615">
    <property type="entry name" value="RGS"/>
    <property type="match status" value="1"/>
</dbReference>
<reference evidence="4" key="1">
    <citation type="submission" date="2015-07" db="EMBL/GenBank/DDBJ databases">
        <title>Transcriptome Assembly of Anthurium amnicola.</title>
        <authorList>
            <person name="Suzuki J."/>
        </authorList>
    </citation>
    <scope>NUCLEOTIDE SEQUENCE</scope>
</reference>
<name>A0A1D1YHJ0_9ARAE</name>
<dbReference type="EMBL" id="GDJX01013830">
    <property type="protein sequence ID" value="JAT54106.1"/>
    <property type="molecule type" value="Transcribed_RNA"/>
</dbReference>
<keyword evidence="2" id="KW-0732">Signal</keyword>
<gene>
    <name evidence="4" type="primary">RGS5_3</name>
    <name evidence="4" type="ORF">g.94912</name>
</gene>
<evidence type="ECO:0000259" key="3">
    <source>
        <dbReference type="PROSITE" id="PS50132"/>
    </source>
</evidence>
<dbReference type="InterPro" id="IPR044926">
    <property type="entry name" value="RGS_subdomain_2"/>
</dbReference>
<dbReference type="PROSITE" id="PS50132">
    <property type="entry name" value="RGS"/>
    <property type="match status" value="1"/>
</dbReference>
<evidence type="ECO:0000256" key="2">
    <source>
        <dbReference type="SAM" id="SignalP"/>
    </source>
</evidence>
<dbReference type="InterPro" id="IPR016137">
    <property type="entry name" value="RGS"/>
</dbReference>
<feature type="transmembrane region" description="Helical" evidence="1">
    <location>
        <begin position="37"/>
        <end position="59"/>
    </location>
</feature>
<feature type="chain" id="PRO_5008900213" evidence="2">
    <location>
        <begin position="19"/>
        <end position="315"/>
    </location>
</feature>
<protein>
    <submittedName>
        <fullName evidence="4">Regulator of G-protein signaling 5</fullName>
    </submittedName>
</protein>
<organism evidence="4">
    <name type="scientific">Anthurium amnicola</name>
    <dbReference type="NCBI Taxonomy" id="1678845"/>
    <lineage>
        <taxon>Eukaryota</taxon>
        <taxon>Viridiplantae</taxon>
        <taxon>Streptophyta</taxon>
        <taxon>Embryophyta</taxon>
        <taxon>Tracheophyta</taxon>
        <taxon>Spermatophyta</taxon>
        <taxon>Magnoliopsida</taxon>
        <taxon>Liliopsida</taxon>
        <taxon>Araceae</taxon>
        <taxon>Pothoideae</taxon>
        <taxon>Potheae</taxon>
        <taxon>Anthurium</taxon>
    </lineage>
</organism>
<keyword evidence="1" id="KW-0812">Transmembrane</keyword>
<keyword evidence="1" id="KW-1133">Transmembrane helix</keyword>
<dbReference type="PANTHER" id="PTHR10845">
    <property type="entry name" value="REGULATOR OF G PROTEIN SIGNALING"/>
    <property type="match status" value="1"/>
</dbReference>
<accession>A0A1D1YHJ0</accession>
<feature type="transmembrane region" description="Helical" evidence="1">
    <location>
        <begin position="71"/>
        <end position="92"/>
    </location>
</feature>
<feature type="domain" description="RGS" evidence="3">
    <location>
        <begin position="140"/>
        <end position="258"/>
    </location>
</feature>
<evidence type="ECO:0000313" key="4">
    <source>
        <dbReference type="EMBL" id="JAT54106.1"/>
    </source>
</evidence>
<dbReference type="SMART" id="SM00315">
    <property type="entry name" value="RGS"/>
    <property type="match status" value="1"/>
</dbReference>
<evidence type="ECO:0000256" key="1">
    <source>
        <dbReference type="SAM" id="Phobius"/>
    </source>
</evidence>
<proteinExistence type="predicted"/>